<dbReference type="EMBL" id="CM037152">
    <property type="protein sequence ID" value="KAH7835401.1"/>
    <property type="molecule type" value="Genomic_DNA"/>
</dbReference>
<evidence type="ECO:0000313" key="1">
    <source>
        <dbReference type="EMBL" id="KAH7835401.1"/>
    </source>
</evidence>
<name>A0ACB7X3Z0_9ERIC</name>
<sequence length="394" mass="44274">MKGGRRKDRRVGGVSVTGARLGKRYISSSSGDDDLQLSPCLFAYDAAAAAPVLYGFNLNGSWQKKKPDFCPKCSSGDGKPPRDLTPKATSSKWNPNYTMAVALGSSVYLLGGVMDEEEEKMHHDVSPTRAVYYFDTKRPLEEGWIRGPDMINGRGKDGRAVVIEGKIYVFGGNDCEKAPRPWAEVLDPVKMKWKALPRPPRRSYLDEGFLCAPPVAYDGGPGEGKKIIVGEEGKYVYDLNSEEWEQLSPELQRALKFSGNLAGVGSFLYWTDQGMLFALNMNNPEEKYSARIKGYPLPFYRDNWCYLDEPQLLYLGGNRFCLLKMKELRRDRTKVCLYKLRVSKRDGGFKAYIVGSQTHIFDQPLASEQGLVLEGLLHGVKKENLTKKRKRILV</sequence>
<organism evidence="1 2">
    <name type="scientific">Vaccinium darrowii</name>
    <dbReference type="NCBI Taxonomy" id="229202"/>
    <lineage>
        <taxon>Eukaryota</taxon>
        <taxon>Viridiplantae</taxon>
        <taxon>Streptophyta</taxon>
        <taxon>Embryophyta</taxon>
        <taxon>Tracheophyta</taxon>
        <taxon>Spermatophyta</taxon>
        <taxon>Magnoliopsida</taxon>
        <taxon>eudicotyledons</taxon>
        <taxon>Gunneridae</taxon>
        <taxon>Pentapetalae</taxon>
        <taxon>asterids</taxon>
        <taxon>Ericales</taxon>
        <taxon>Ericaceae</taxon>
        <taxon>Vaccinioideae</taxon>
        <taxon>Vaccinieae</taxon>
        <taxon>Vaccinium</taxon>
    </lineage>
</organism>
<comment type="caution">
    <text evidence="1">The sequence shown here is derived from an EMBL/GenBank/DDBJ whole genome shotgun (WGS) entry which is preliminary data.</text>
</comment>
<dbReference type="Proteomes" id="UP000828048">
    <property type="component" value="Chromosome 2"/>
</dbReference>
<gene>
    <name evidence="1" type="ORF">Vadar_025845</name>
</gene>
<reference evidence="1 2" key="1">
    <citation type="journal article" date="2021" name="Hortic Res">
        <title>High-quality reference genome and annotation aids understanding of berry development for evergreen blueberry (Vaccinium darrowii).</title>
        <authorList>
            <person name="Yu J."/>
            <person name="Hulse-Kemp A.M."/>
            <person name="Babiker E."/>
            <person name="Staton M."/>
        </authorList>
    </citation>
    <scope>NUCLEOTIDE SEQUENCE [LARGE SCALE GENOMIC DNA]</scope>
    <source>
        <strain evidence="2">cv. NJ 8807/NJ 8810</strain>
        <tissue evidence="1">Young leaf</tissue>
    </source>
</reference>
<evidence type="ECO:0000313" key="2">
    <source>
        <dbReference type="Proteomes" id="UP000828048"/>
    </source>
</evidence>
<accession>A0ACB7X3Z0</accession>
<keyword evidence="2" id="KW-1185">Reference proteome</keyword>
<proteinExistence type="predicted"/>
<protein>
    <submittedName>
        <fullName evidence="1">Uncharacterized protein</fullName>
    </submittedName>
</protein>